<dbReference type="PROSITE" id="PS50157">
    <property type="entry name" value="ZINC_FINGER_C2H2_2"/>
    <property type="match status" value="1"/>
</dbReference>
<reference evidence="4" key="1">
    <citation type="journal article" date="2023" name="Mol. Phylogenet. Evol.">
        <title>Genome-scale phylogeny and comparative genomics of the fungal order Sordariales.</title>
        <authorList>
            <person name="Hensen N."/>
            <person name="Bonometti L."/>
            <person name="Westerberg I."/>
            <person name="Brannstrom I.O."/>
            <person name="Guillou S."/>
            <person name="Cros-Aarteil S."/>
            <person name="Calhoun S."/>
            <person name="Haridas S."/>
            <person name="Kuo A."/>
            <person name="Mondo S."/>
            <person name="Pangilinan J."/>
            <person name="Riley R."/>
            <person name="LaButti K."/>
            <person name="Andreopoulos B."/>
            <person name="Lipzen A."/>
            <person name="Chen C."/>
            <person name="Yan M."/>
            <person name="Daum C."/>
            <person name="Ng V."/>
            <person name="Clum A."/>
            <person name="Steindorff A."/>
            <person name="Ohm R.A."/>
            <person name="Martin F."/>
            <person name="Silar P."/>
            <person name="Natvig D.O."/>
            <person name="Lalanne C."/>
            <person name="Gautier V."/>
            <person name="Ament-Velasquez S.L."/>
            <person name="Kruys A."/>
            <person name="Hutchinson M.I."/>
            <person name="Powell A.J."/>
            <person name="Barry K."/>
            <person name="Miller A.N."/>
            <person name="Grigoriev I.V."/>
            <person name="Debuchy R."/>
            <person name="Gladieux P."/>
            <person name="Hiltunen Thoren M."/>
            <person name="Johannesson H."/>
        </authorList>
    </citation>
    <scope>NUCLEOTIDE SEQUENCE</scope>
    <source>
        <strain evidence="4">CBS 757.83</strain>
    </source>
</reference>
<keyword evidence="1" id="KW-0863">Zinc-finger</keyword>
<organism evidence="4 5">
    <name type="scientific">Parathielavia hyrcaniae</name>
    <dbReference type="NCBI Taxonomy" id="113614"/>
    <lineage>
        <taxon>Eukaryota</taxon>
        <taxon>Fungi</taxon>
        <taxon>Dikarya</taxon>
        <taxon>Ascomycota</taxon>
        <taxon>Pezizomycotina</taxon>
        <taxon>Sordariomycetes</taxon>
        <taxon>Sordariomycetidae</taxon>
        <taxon>Sordariales</taxon>
        <taxon>Chaetomiaceae</taxon>
        <taxon>Parathielavia</taxon>
    </lineage>
</organism>
<feature type="region of interest" description="Disordered" evidence="2">
    <location>
        <begin position="271"/>
        <end position="298"/>
    </location>
</feature>
<evidence type="ECO:0000256" key="2">
    <source>
        <dbReference type="SAM" id="MobiDB-lite"/>
    </source>
</evidence>
<dbReference type="EMBL" id="MU863635">
    <property type="protein sequence ID" value="KAK4101519.1"/>
    <property type="molecule type" value="Genomic_DNA"/>
</dbReference>
<dbReference type="GO" id="GO:0008270">
    <property type="term" value="F:zinc ion binding"/>
    <property type="evidence" value="ECO:0007669"/>
    <property type="project" value="UniProtKB-KW"/>
</dbReference>
<evidence type="ECO:0000313" key="5">
    <source>
        <dbReference type="Proteomes" id="UP001305647"/>
    </source>
</evidence>
<comment type="caution">
    <text evidence="4">The sequence shown here is derived from an EMBL/GenBank/DDBJ whole genome shotgun (WGS) entry which is preliminary data.</text>
</comment>
<reference evidence="4" key="2">
    <citation type="submission" date="2023-05" db="EMBL/GenBank/DDBJ databases">
        <authorList>
            <consortium name="Lawrence Berkeley National Laboratory"/>
            <person name="Steindorff A."/>
            <person name="Hensen N."/>
            <person name="Bonometti L."/>
            <person name="Westerberg I."/>
            <person name="Brannstrom I.O."/>
            <person name="Guillou S."/>
            <person name="Cros-Aarteil S."/>
            <person name="Calhoun S."/>
            <person name="Haridas S."/>
            <person name="Kuo A."/>
            <person name="Mondo S."/>
            <person name="Pangilinan J."/>
            <person name="Riley R."/>
            <person name="Labutti K."/>
            <person name="Andreopoulos B."/>
            <person name="Lipzen A."/>
            <person name="Chen C."/>
            <person name="Yanf M."/>
            <person name="Daum C."/>
            <person name="Ng V."/>
            <person name="Clum A."/>
            <person name="Ohm R."/>
            <person name="Martin F."/>
            <person name="Silar P."/>
            <person name="Natvig D."/>
            <person name="Lalanne C."/>
            <person name="Gautier V."/>
            <person name="Ament-Velasquez S.L."/>
            <person name="Kruys A."/>
            <person name="Hutchinson M.I."/>
            <person name="Powell A.J."/>
            <person name="Barry K."/>
            <person name="Miller A.N."/>
            <person name="Grigoriev I.V."/>
            <person name="Debuchy R."/>
            <person name="Gladieux P."/>
            <person name="Thoren M.H."/>
            <person name="Johannesson H."/>
        </authorList>
    </citation>
    <scope>NUCLEOTIDE SEQUENCE</scope>
    <source>
        <strain evidence="4">CBS 757.83</strain>
    </source>
</reference>
<keyword evidence="5" id="KW-1185">Reference proteome</keyword>
<dbReference type="Proteomes" id="UP001305647">
    <property type="component" value="Unassembled WGS sequence"/>
</dbReference>
<keyword evidence="1" id="KW-0862">Zinc</keyword>
<gene>
    <name evidence="4" type="ORF">N658DRAFT_471427</name>
</gene>
<evidence type="ECO:0000256" key="1">
    <source>
        <dbReference type="PROSITE-ProRule" id="PRU00042"/>
    </source>
</evidence>
<feature type="region of interest" description="Disordered" evidence="2">
    <location>
        <begin position="1"/>
        <end position="230"/>
    </location>
</feature>
<name>A0AAN6T2C8_9PEZI</name>
<sequence>MPYDPEWDLEGLGGTEADSRSLSFEDNAEGMRVSEVGDEGLGDYGDGLEEEQADDMEDMEIELPVPRPHQTHPPQKDADVIPRPRLPFPGAVPTGGLPQMEVVLHSSPRRGNLTALPDDPARNPDETNLITSDIIPSPRANRREELTAKAQVAPPPKTQPPAAPPPIPTVTPQPKKRGRPFGWRLGHGSYTALRAGLPPGSSTPRPKPKKPASEQKQRRRPGRKPAPTARQLYLKLTPHFLAFRCEWENCPAELQNLETLRKHILIVHGRPSPTSSASAATTFPSADASPPRPPPTPAQPTFPCRWSTCTAIHATHDSFASHMEQSHLLPYLWHAGDGPRNTTTITSSSPSAHKPPPYLFNARGEQVTPSVHDQHLKTEDDRKKRQARINRVLLLRDRHAPEEPDYTAWELDVIAQVVGEKRARQRLLREYAERVCGGGEGLEGWRP</sequence>
<feature type="compositionally biased region" description="Acidic residues" evidence="2">
    <location>
        <begin position="36"/>
        <end position="61"/>
    </location>
</feature>
<protein>
    <recommendedName>
        <fullName evidence="3">C2H2-type domain-containing protein</fullName>
    </recommendedName>
</protein>
<feature type="compositionally biased region" description="Low complexity" evidence="2">
    <location>
        <begin position="271"/>
        <end position="289"/>
    </location>
</feature>
<feature type="compositionally biased region" description="Pro residues" evidence="2">
    <location>
        <begin position="153"/>
        <end position="171"/>
    </location>
</feature>
<keyword evidence="1" id="KW-0479">Metal-binding</keyword>
<feature type="compositionally biased region" description="Polar residues" evidence="2">
    <location>
        <begin position="340"/>
        <end position="351"/>
    </location>
</feature>
<feature type="domain" description="C2H2-type" evidence="3">
    <location>
        <begin position="243"/>
        <end position="273"/>
    </location>
</feature>
<evidence type="ECO:0000313" key="4">
    <source>
        <dbReference type="EMBL" id="KAK4101519.1"/>
    </source>
</evidence>
<proteinExistence type="predicted"/>
<dbReference type="SMART" id="SM00355">
    <property type="entry name" value="ZnF_C2H2"/>
    <property type="match status" value="2"/>
</dbReference>
<evidence type="ECO:0000259" key="3">
    <source>
        <dbReference type="PROSITE" id="PS50157"/>
    </source>
</evidence>
<dbReference type="PROSITE" id="PS00028">
    <property type="entry name" value="ZINC_FINGER_C2H2_1"/>
    <property type="match status" value="1"/>
</dbReference>
<dbReference type="InterPro" id="IPR013087">
    <property type="entry name" value="Znf_C2H2_type"/>
</dbReference>
<feature type="region of interest" description="Disordered" evidence="2">
    <location>
        <begin position="340"/>
        <end position="363"/>
    </location>
</feature>
<accession>A0AAN6T2C8</accession>
<dbReference type="AlphaFoldDB" id="A0AAN6T2C8"/>